<feature type="transmembrane region" description="Helical" evidence="1">
    <location>
        <begin position="79"/>
        <end position="99"/>
    </location>
</feature>
<dbReference type="InterPro" id="IPR035919">
    <property type="entry name" value="EAL_sf"/>
</dbReference>
<dbReference type="InterPro" id="IPR001633">
    <property type="entry name" value="EAL_dom"/>
</dbReference>
<feature type="transmembrane region" description="Helical" evidence="1">
    <location>
        <begin position="134"/>
        <end position="152"/>
    </location>
</feature>
<dbReference type="PROSITE" id="PS50887">
    <property type="entry name" value="GGDEF"/>
    <property type="match status" value="1"/>
</dbReference>
<gene>
    <name evidence="4" type="ORF">GA0070561_0788</name>
</gene>
<accession>A0A1C4U825</accession>
<dbReference type="InterPro" id="IPR052155">
    <property type="entry name" value="Biofilm_reg_signaling"/>
</dbReference>
<evidence type="ECO:0000313" key="4">
    <source>
        <dbReference type="EMBL" id="SCE67767.1"/>
    </source>
</evidence>
<feature type="transmembrane region" description="Helical" evidence="1">
    <location>
        <begin position="55"/>
        <end position="72"/>
    </location>
</feature>
<dbReference type="NCBIfam" id="TIGR00254">
    <property type="entry name" value="GGDEF"/>
    <property type="match status" value="1"/>
</dbReference>
<keyword evidence="1" id="KW-1133">Transmembrane helix</keyword>
<sequence length="843" mass="89697">MTSGPADDPFDRLGVRGTPGRLLVLTAAVTLTALAAAAVGLTLPVRLPADDPLGGPARFGIAVAVLALAQLARLRFRSAAGMVSITWGEAALIVCLYLTPAGWLPSATLLGTGLAWTLLSLHNDRRPALEIVRIAASLAAASALAVSVTTALGRPLLSPPTPMLALAVIAGSVTYLLVTAWLGGVTLGLRHGLPIGPPLLAALRGKLLMFVGNVAVGLVVVALLELDPRWLLLLPPLLWLLQQTYRYRLRSDQERRTWRAFAEATAALNQLDERGVASAAVTGALTLFNAELVDVDVARADGRWHRYRGDASGQLVDRETAAPDQPELDEHELSRALSVGATPVGRLRVRFPRSAPPTARERDAVAAFGDALAAALHDAATHRELRLVTARSSYEAVHDPLTGLANRAAMLSKGDQSLRQLSHDHPVALLLLDINQFKEVNDTLGHAAGDQLLRLTANRLSALVRAGDLLGRLGGDEFALLLTAVPVLGDRTAPMAHALRQAREIAERLAAPTEVAGVRMSIEVSVGVVVAAAGTADLTELLRRADIAMYQAKEGGGNVAAYDGARDAASTDQLALLAELREALKVDDQLVLALQPAVDLATGAPTGVEALIRWQHPRRGWLNPVDFIRPVENSEQLGTFTRYVLNKALSVAAGWAREGLDVPISVNLSARSLLDPRLPAEIAEALRRHQVPPHRLVLEITETVVMSELEVIDEVLATLRSMGVQLAVDDFGTGFSSLTFLTRIAVDELKVDRSFVIRMADSPEAAAIVRTTVGLAHELGLRVVAEGVETAEQRMALAELGCTSAQGYHFFKPMPADKIGAVLGSLRDSAESNVFRLRADGAS</sequence>
<dbReference type="AlphaFoldDB" id="A0A1C4U825"/>
<feature type="transmembrane region" description="Helical" evidence="1">
    <location>
        <begin position="22"/>
        <end position="43"/>
    </location>
</feature>
<dbReference type="CDD" id="cd01948">
    <property type="entry name" value="EAL"/>
    <property type="match status" value="1"/>
</dbReference>
<keyword evidence="1" id="KW-0472">Membrane</keyword>
<feature type="transmembrane region" description="Helical" evidence="1">
    <location>
        <begin position="207"/>
        <end position="224"/>
    </location>
</feature>
<dbReference type="Gene3D" id="3.20.20.450">
    <property type="entry name" value="EAL domain"/>
    <property type="match status" value="1"/>
</dbReference>
<dbReference type="Pfam" id="PF00990">
    <property type="entry name" value="GGDEF"/>
    <property type="match status" value="1"/>
</dbReference>
<dbReference type="PANTHER" id="PTHR44757:SF2">
    <property type="entry name" value="BIOFILM ARCHITECTURE MAINTENANCE PROTEIN MBAA"/>
    <property type="match status" value="1"/>
</dbReference>
<dbReference type="PROSITE" id="PS50883">
    <property type="entry name" value="EAL"/>
    <property type="match status" value="1"/>
</dbReference>
<feature type="domain" description="EAL" evidence="2">
    <location>
        <begin position="573"/>
        <end position="827"/>
    </location>
</feature>
<dbReference type="RefSeq" id="WP_091394180.1">
    <property type="nucleotide sequence ID" value="NZ_FMCR01000001.1"/>
</dbReference>
<dbReference type="SUPFAM" id="SSF55073">
    <property type="entry name" value="Nucleotide cyclase"/>
    <property type="match status" value="1"/>
</dbReference>
<dbReference type="InterPro" id="IPR043128">
    <property type="entry name" value="Rev_trsase/Diguanyl_cyclase"/>
</dbReference>
<dbReference type="Gene3D" id="3.30.70.270">
    <property type="match status" value="1"/>
</dbReference>
<name>A0A1C4U825_9ACTN</name>
<dbReference type="InterPro" id="IPR000160">
    <property type="entry name" value="GGDEF_dom"/>
</dbReference>
<evidence type="ECO:0000256" key="1">
    <source>
        <dbReference type="SAM" id="Phobius"/>
    </source>
</evidence>
<dbReference type="Proteomes" id="UP000198864">
    <property type="component" value="Unassembled WGS sequence"/>
</dbReference>
<dbReference type="SMART" id="SM00052">
    <property type="entry name" value="EAL"/>
    <property type="match status" value="1"/>
</dbReference>
<reference evidence="4 5" key="1">
    <citation type="submission" date="2016-06" db="EMBL/GenBank/DDBJ databases">
        <authorList>
            <person name="Kjaerup R.B."/>
            <person name="Dalgaard T.S."/>
            <person name="Juul-Madsen H.R."/>
        </authorList>
    </citation>
    <scope>NUCLEOTIDE SEQUENCE [LARGE SCALE GENOMIC DNA]</scope>
    <source>
        <strain evidence="4 5">DSM 44871</strain>
    </source>
</reference>
<evidence type="ECO:0000259" key="2">
    <source>
        <dbReference type="PROSITE" id="PS50883"/>
    </source>
</evidence>
<feature type="domain" description="GGDEF" evidence="3">
    <location>
        <begin position="425"/>
        <end position="564"/>
    </location>
</feature>
<dbReference type="CDD" id="cd01949">
    <property type="entry name" value="GGDEF"/>
    <property type="match status" value="1"/>
</dbReference>
<dbReference type="STRING" id="285676.GA0070561_0788"/>
<proteinExistence type="predicted"/>
<dbReference type="Pfam" id="PF00563">
    <property type="entry name" value="EAL"/>
    <property type="match status" value="1"/>
</dbReference>
<evidence type="ECO:0000259" key="3">
    <source>
        <dbReference type="PROSITE" id="PS50887"/>
    </source>
</evidence>
<evidence type="ECO:0000313" key="5">
    <source>
        <dbReference type="Proteomes" id="UP000198864"/>
    </source>
</evidence>
<dbReference type="PANTHER" id="PTHR44757">
    <property type="entry name" value="DIGUANYLATE CYCLASE DGCP"/>
    <property type="match status" value="1"/>
</dbReference>
<feature type="transmembrane region" description="Helical" evidence="1">
    <location>
        <begin position="105"/>
        <end position="122"/>
    </location>
</feature>
<dbReference type="SMART" id="SM00267">
    <property type="entry name" value="GGDEF"/>
    <property type="match status" value="1"/>
</dbReference>
<dbReference type="SUPFAM" id="SSF141868">
    <property type="entry name" value="EAL domain-like"/>
    <property type="match status" value="1"/>
</dbReference>
<protein>
    <submittedName>
        <fullName evidence="4">Diguanylate cyclase/phosphodiesterase</fullName>
    </submittedName>
</protein>
<feature type="transmembrane region" description="Helical" evidence="1">
    <location>
        <begin position="164"/>
        <end position="187"/>
    </location>
</feature>
<keyword evidence="1" id="KW-0812">Transmembrane</keyword>
<dbReference type="EMBL" id="FMCR01000001">
    <property type="protein sequence ID" value="SCE67767.1"/>
    <property type="molecule type" value="Genomic_DNA"/>
</dbReference>
<dbReference type="InterPro" id="IPR029787">
    <property type="entry name" value="Nucleotide_cyclase"/>
</dbReference>
<organism evidence="4 5">
    <name type="scientific">Micromonospora saelicesensis</name>
    <dbReference type="NCBI Taxonomy" id="285676"/>
    <lineage>
        <taxon>Bacteria</taxon>
        <taxon>Bacillati</taxon>
        <taxon>Actinomycetota</taxon>
        <taxon>Actinomycetes</taxon>
        <taxon>Micromonosporales</taxon>
        <taxon>Micromonosporaceae</taxon>
        <taxon>Micromonospora</taxon>
    </lineage>
</organism>